<reference evidence="1" key="1">
    <citation type="journal article" date="2015" name="Genome Announc.">
        <title>Complete Genome Sequence of Yersinia ruckeri Strain CSF007-82, Etiologic Agent of Red Mouth Disease in Salmonid Fish.</title>
        <authorList>
            <person name="Nelson M.C."/>
            <person name="LaPatra S.E."/>
            <person name="Welch T.J."/>
            <person name="Graf J."/>
        </authorList>
    </citation>
    <scope>NUCLEOTIDE SEQUENCE</scope>
    <source>
        <strain evidence="1">CSF007-82</strain>
    </source>
</reference>
<sequence length="41" mass="4341">MVIYCAAAQSTAHCSEKTSPALPDFHAMGNRDTDKMLALSG</sequence>
<accession>A0A0A8VE44</accession>
<protein>
    <submittedName>
        <fullName evidence="1">Uncharacterized protein</fullName>
    </submittedName>
</protein>
<proteinExistence type="predicted"/>
<name>A0A0A8VE44_YERRU</name>
<gene>
    <name evidence="1" type="ORF">CSF007_10450</name>
</gene>
<dbReference type="AlphaFoldDB" id="A0A0A8VE44"/>
<organism evidence="1">
    <name type="scientific">Yersinia ruckeri</name>
    <dbReference type="NCBI Taxonomy" id="29486"/>
    <lineage>
        <taxon>Bacteria</taxon>
        <taxon>Pseudomonadati</taxon>
        <taxon>Pseudomonadota</taxon>
        <taxon>Gammaproteobacteria</taxon>
        <taxon>Enterobacterales</taxon>
        <taxon>Yersiniaceae</taxon>
        <taxon>Yersinia</taxon>
    </lineage>
</organism>
<dbReference type="EMBL" id="LN681231">
    <property type="protein sequence ID" value="CEK27840.1"/>
    <property type="molecule type" value="Genomic_DNA"/>
</dbReference>
<evidence type="ECO:0000313" key="1">
    <source>
        <dbReference type="EMBL" id="CEK27840.1"/>
    </source>
</evidence>